<dbReference type="EMBL" id="PECL01000007">
    <property type="protein sequence ID" value="TEA06106.1"/>
    <property type="molecule type" value="Genomic_DNA"/>
</dbReference>
<evidence type="ECO:0000313" key="1">
    <source>
        <dbReference type="EMBL" id="TEA06106.1"/>
    </source>
</evidence>
<name>A0A4R8SUZ0_9MYCO</name>
<protein>
    <submittedName>
        <fullName evidence="1">Uncharacterized protein</fullName>
    </submittedName>
</protein>
<comment type="caution">
    <text evidence="1">The sequence shown here is derived from an EMBL/GenBank/DDBJ whole genome shotgun (WGS) entry which is preliminary data.</text>
</comment>
<sequence length="118" mass="12338">MADTPSLDDINSAGNAFQGADAHQLRVEIGDPKARSAWKNDAQMAYQKLQDAVNKVAGLQVDAGAVKIPFQSATATQDAINSSGKAVQAGIEANRAAAANLHSLMETAFVKLEQQSGQ</sequence>
<dbReference type="Proteomes" id="UP000294604">
    <property type="component" value="Unassembled WGS sequence"/>
</dbReference>
<organism evidence="1 2">
    <name type="scientific">Mycobacteroides salmoniphilum</name>
    <dbReference type="NCBI Taxonomy" id="404941"/>
    <lineage>
        <taxon>Bacteria</taxon>
        <taxon>Bacillati</taxon>
        <taxon>Actinomycetota</taxon>
        <taxon>Actinomycetes</taxon>
        <taxon>Mycobacteriales</taxon>
        <taxon>Mycobacteriaceae</taxon>
        <taxon>Mycobacteroides</taxon>
    </lineage>
</organism>
<reference evidence="1 2" key="1">
    <citation type="journal article" date="2019" name="Sci. Rep.">
        <title>Extended insight into the Mycobacterium chelonae-abscessus complex through whole genome sequencing of Mycobacterium salmoniphilum outbreak and Mycobacterium salmoniphilum-like strains.</title>
        <authorList>
            <person name="Behra P.R.K."/>
            <person name="Das S."/>
            <person name="Pettersson B.M.F."/>
            <person name="Shirreff L."/>
            <person name="DuCote T."/>
            <person name="Jacobsson K.G."/>
            <person name="Ennis D.G."/>
            <person name="Kirsebom L.A."/>
        </authorList>
    </citation>
    <scope>NUCLEOTIDE SEQUENCE [LARGE SCALE GENOMIC DNA]</scope>
    <source>
        <strain evidence="1 2">CCUG 60884</strain>
    </source>
</reference>
<gene>
    <name evidence="1" type="ORF">CCUG60884_01243</name>
</gene>
<proteinExistence type="predicted"/>
<dbReference type="AlphaFoldDB" id="A0A4R8SUZ0"/>
<dbReference type="RefSeq" id="WP_134082813.1">
    <property type="nucleotide sequence ID" value="NZ_PECL01000007.1"/>
</dbReference>
<accession>A0A4R8SUZ0</accession>
<evidence type="ECO:0000313" key="2">
    <source>
        <dbReference type="Proteomes" id="UP000294604"/>
    </source>
</evidence>